<dbReference type="PROSITE" id="PS50109">
    <property type="entry name" value="HIS_KIN"/>
    <property type="match status" value="1"/>
</dbReference>
<dbReference type="Gene3D" id="1.10.287.130">
    <property type="match status" value="1"/>
</dbReference>
<evidence type="ECO:0000256" key="2">
    <source>
        <dbReference type="ARBA" id="ARBA00004429"/>
    </source>
</evidence>
<dbReference type="PROSITE" id="PS50113">
    <property type="entry name" value="PAC"/>
    <property type="match status" value="1"/>
</dbReference>
<proteinExistence type="predicted"/>
<evidence type="ECO:0000256" key="8">
    <source>
        <dbReference type="ARBA" id="ARBA00022692"/>
    </source>
</evidence>
<dbReference type="GO" id="GO:0005886">
    <property type="term" value="C:plasma membrane"/>
    <property type="evidence" value="ECO:0007669"/>
    <property type="project" value="UniProtKB-SubCell"/>
</dbReference>
<evidence type="ECO:0000259" key="16">
    <source>
        <dbReference type="PROSITE" id="PS50113"/>
    </source>
</evidence>
<keyword evidence="6" id="KW-0597">Phosphoprotein</keyword>
<dbReference type="InterPro" id="IPR000700">
    <property type="entry name" value="PAS-assoc_C"/>
</dbReference>
<dbReference type="NCBIfam" id="TIGR00229">
    <property type="entry name" value="sensory_box"/>
    <property type="match status" value="1"/>
</dbReference>
<dbReference type="FunFam" id="2.10.70.100:FF:000001">
    <property type="entry name" value="Sensory transduction histidine kinase"/>
    <property type="match status" value="1"/>
</dbReference>
<dbReference type="PROSITE" id="PS50112">
    <property type="entry name" value="PAS"/>
    <property type="match status" value="1"/>
</dbReference>
<evidence type="ECO:0000256" key="11">
    <source>
        <dbReference type="ARBA" id="ARBA00022777"/>
    </source>
</evidence>
<dbReference type="SUPFAM" id="SSF55874">
    <property type="entry name" value="ATPase domain of HSP90 chaperone/DNA topoisomerase II/histidine kinase"/>
    <property type="match status" value="1"/>
</dbReference>
<evidence type="ECO:0000259" key="14">
    <source>
        <dbReference type="PROSITE" id="PS50109"/>
    </source>
</evidence>
<evidence type="ECO:0000256" key="13">
    <source>
        <dbReference type="ARBA" id="ARBA00023136"/>
    </source>
</evidence>
<keyword evidence="8" id="KW-0812">Transmembrane</keyword>
<dbReference type="InterPro" id="IPR036097">
    <property type="entry name" value="HisK_dim/P_sf"/>
</dbReference>
<dbReference type="GO" id="GO:0000166">
    <property type="term" value="F:nucleotide binding"/>
    <property type="evidence" value="ECO:0007669"/>
    <property type="project" value="UniProtKB-KW"/>
</dbReference>
<dbReference type="GO" id="GO:0000155">
    <property type="term" value="F:phosphorelay sensor kinase activity"/>
    <property type="evidence" value="ECO:0007669"/>
    <property type="project" value="InterPro"/>
</dbReference>
<dbReference type="SMART" id="SM00387">
    <property type="entry name" value="HATPase_c"/>
    <property type="match status" value="1"/>
</dbReference>
<reference evidence="17 18" key="1">
    <citation type="submission" date="2015-09" db="EMBL/GenBank/DDBJ databases">
        <title>Genome sequence of the marine flavobacterium Croceitalea dokdonensis DOKDO 023 that contains proton- and sodium-pumping rhodopsins.</title>
        <authorList>
            <person name="Kwon S.-K."/>
            <person name="Lee H.K."/>
            <person name="Kwak M.-J."/>
            <person name="Kim J.F."/>
        </authorList>
    </citation>
    <scope>NUCLEOTIDE SEQUENCE [LARGE SCALE GENOMIC DNA]</scope>
    <source>
        <strain evidence="17 18">DOKDO 023</strain>
    </source>
</reference>
<dbReference type="EC" id="2.7.13.3" evidence="3"/>
<dbReference type="PATRIC" id="fig|1300341.3.peg.2997"/>
<comment type="catalytic activity">
    <reaction evidence="1">
        <text>ATP + protein L-histidine = ADP + protein N-phospho-L-histidine.</text>
        <dbReference type="EC" id="2.7.13.3"/>
    </reaction>
</comment>
<keyword evidence="13" id="KW-0472">Membrane</keyword>
<feature type="domain" description="PAC" evidence="16">
    <location>
        <begin position="313"/>
        <end position="365"/>
    </location>
</feature>
<dbReference type="PANTHER" id="PTHR43304">
    <property type="entry name" value="PHYTOCHROME-LIKE PROTEIN CPH1"/>
    <property type="match status" value="1"/>
</dbReference>
<dbReference type="EMBL" id="LDJX01000006">
    <property type="protein sequence ID" value="KPM30866.1"/>
    <property type="molecule type" value="Genomic_DNA"/>
</dbReference>
<keyword evidence="5" id="KW-0997">Cell inner membrane</keyword>
<gene>
    <name evidence="17" type="ORF">I595_2842</name>
</gene>
<dbReference type="InterPro" id="IPR052162">
    <property type="entry name" value="Sensor_kinase/Photoreceptor"/>
</dbReference>
<evidence type="ECO:0000256" key="10">
    <source>
        <dbReference type="ARBA" id="ARBA00022741"/>
    </source>
</evidence>
<dbReference type="Pfam" id="PF08447">
    <property type="entry name" value="PAS_3"/>
    <property type="match status" value="1"/>
</dbReference>
<dbReference type="InterPro" id="IPR003594">
    <property type="entry name" value="HATPase_dom"/>
</dbReference>
<dbReference type="SMART" id="SM00086">
    <property type="entry name" value="PAC"/>
    <property type="match status" value="3"/>
</dbReference>
<comment type="subcellular location">
    <subcellularLocation>
        <location evidence="2">Cell inner membrane</location>
        <topology evidence="2">Multi-pass membrane protein</topology>
    </subcellularLocation>
</comment>
<dbReference type="Pfam" id="PF02518">
    <property type="entry name" value="HATPase_c"/>
    <property type="match status" value="1"/>
</dbReference>
<protein>
    <recommendedName>
        <fullName evidence="3">histidine kinase</fullName>
        <ecNumber evidence="3">2.7.13.3</ecNumber>
    </recommendedName>
</protein>
<dbReference type="Gene3D" id="3.30.450.20">
    <property type="entry name" value="PAS domain"/>
    <property type="match status" value="2"/>
</dbReference>
<dbReference type="CDD" id="cd00082">
    <property type="entry name" value="HisKA"/>
    <property type="match status" value="1"/>
</dbReference>
<organism evidence="17 18">
    <name type="scientific">Croceitalea dokdonensis DOKDO 023</name>
    <dbReference type="NCBI Taxonomy" id="1300341"/>
    <lineage>
        <taxon>Bacteria</taxon>
        <taxon>Pseudomonadati</taxon>
        <taxon>Bacteroidota</taxon>
        <taxon>Flavobacteriia</taxon>
        <taxon>Flavobacteriales</taxon>
        <taxon>Flavobacteriaceae</taxon>
        <taxon>Croceitalea</taxon>
    </lineage>
</organism>
<dbReference type="Proteomes" id="UP000050280">
    <property type="component" value="Unassembled WGS sequence"/>
</dbReference>
<evidence type="ECO:0000259" key="15">
    <source>
        <dbReference type="PROSITE" id="PS50112"/>
    </source>
</evidence>
<dbReference type="InterPro" id="IPR036890">
    <property type="entry name" value="HATPase_C_sf"/>
</dbReference>
<evidence type="ECO:0000256" key="1">
    <source>
        <dbReference type="ARBA" id="ARBA00000085"/>
    </source>
</evidence>
<evidence type="ECO:0000256" key="3">
    <source>
        <dbReference type="ARBA" id="ARBA00012438"/>
    </source>
</evidence>
<keyword evidence="9" id="KW-0677">Repeat</keyword>
<dbReference type="RefSeq" id="WP_054559863.1">
    <property type="nucleotide sequence ID" value="NZ_LDJX01000006.1"/>
</dbReference>
<evidence type="ECO:0000313" key="17">
    <source>
        <dbReference type="EMBL" id="KPM30866.1"/>
    </source>
</evidence>
<comment type="caution">
    <text evidence="17">The sequence shown here is derived from an EMBL/GenBank/DDBJ whole genome shotgun (WGS) entry which is preliminary data.</text>
</comment>
<sequence>MKAYQENTLEGIAFPVITVNQTGDVCAISPSVSPFFKRNSKQRPTSINDLLPNYMAAFGGKLKAKDPLETTLPLFCDTGRKRWIKASAHPLNDGNGHIQILFEDVTQTKTRYDLALQAKTIAKVGSWTVDLTTNTLVWSSMTKRIHEVAQDFVPNLEKGINFYKEGTSRERIIAAVSDCIATGKSFDLELIIITAKGNEKWVRSIGHAEQINGKTIAFSGVFQDIDEAKRERLKYEALSERLKIGIDSANVGVWDFDLINNELFWDDKMYQLYGVDKEDFDAVYDAWERTIHPHDKERAAKEVTMAINGEKDFNTEFRILKKDGSMAIIHAEAKVFRDENGKPYRLIGANTDVTNIKQTDNRLRRLLNVTEKQNQRLLQFTNIVSHNLRSNSSNISMLAGMLDTDLSAGQQTEFIDMIKTSAERLDETIVQLNEIVKIQATDTSEMAPVGIKTTVEKVLQSVNALLLQADAKVNLDVDENLTVLGIKPYIQSVFMNLVTNSIKYKRPDVPVEISISAKVAKGKTMVKFKDNGLGIDLKKHGSKLFGMYKTFHNNKDAKGVGLFITKNHMEAMEGSIALESSVNEGTLFHLQFINQAN</sequence>
<evidence type="ECO:0000313" key="18">
    <source>
        <dbReference type="Proteomes" id="UP000050280"/>
    </source>
</evidence>
<dbReference type="InterPro" id="IPR000014">
    <property type="entry name" value="PAS"/>
</dbReference>
<dbReference type="SUPFAM" id="SSF55785">
    <property type="entry name" value="PYP-like sensor domain (PAS domain)"/>
    <property type="match status" value="2"/>
</dbReference>
<accession>A0A0P7A340</accession>
<keyword evidence="12" id="KW-1133">Transmembrane helix</keyword>
<evidence type="ECO:0000256" key="5">
    <source>
        <dbReference type="ARBA" id="ARBA00022519"/>
    </source>
</evidence>
<keyword evidence="18" id="KW-1185">Reference proteome</keyword>
<dbReference type="InterPro" id="IPR035965">
    <property type="entry name" value="PAS-like_dom_sf"/>
</dbReference>
<evidence type="ECO:0000256" key="9">
    <source>
        <dbReference type="ARBA" id="ARBA00022737"/>
    </source>
</evidence>
<feature type="domain" description="PAS" evidence="15">
    <location>
        <begin position="238"/>
        <end position="310"/>
    </location>
</feature>
<feature type="domain" description="Histidine kinase" evidence="14">
    <location>
        <begin position="383"/>
        <end position="596"/>
    </location>
</feature>
<dbReference type="InterPro" id="IPR013655">
    <property type="entry name" value="PAS_fold_3"/>
</dbReference>
<dbReference type="Gene3D" id="3.30.565.10">
    <property type="entry name" value="Histidine kinase-like ATPase, C-terminal domain"/>
    <property type="match status" value="1"/>
</dbReference>
<dbReference type="InterPro" id="IPR003661">
    <property type="entry name" value="HisK_dim/P_dom"/>
</dbReference>
<name>A0A0P7A340_9FLAO</name>
<dbReference type="InterPro" id="IPR005467">
    <property type="entry name" value="His_kinase_dom"/>
</dbReference>
<keyword evidence="11 17" id="KW-0418">Kinase</keyword>
<dbReference type="AlphaFoldDB" id="A0A0P7A340"/>
<evidence type="ECO:0000256" key="6">
    <source>
        <dbReference type="ARBA" id="ARBA00022553"/>
    </source>
</evidence>
<keyword evidence="4" id="KW-1003">Cell membrane</keyword>
<evidence type="ECO:0000256" key="4">
    <source>
        <dbReference type="ARBA" id="ARBA00022475"/>
    </source>
</evidence>
<dbReference type="OrthoDB" id="5522855at2"/>
<keyword evidence="10" id="KW-0547">Nucleotide-binding</keyword>
<dbReference type="PANTHER" id="PTHR43304:SF1">
    <property type="entry name" value="PAC DOMAIN-CONTAINING PROTEIN"/>
    <property type="match status" value="1"/>
</dbReference>
<keyword evidence="7" id="KW-0808">Transferase</keyword>
<evidence type="ECO:0000256" key="12">
    <source>
        <dbReference type="ARBA" id="ARBA00022989"/>
    </source>
</evidence>
<dbReference type="Gene3D" id="2.10.70.100">
    <property type="match status" value="1"/>
</dbReference>
<dbReference type="InterPro" id="IPR001610">
    <property type="entry name" value="PAC"/>
</dbReference>
<evidence type="ECO:0000256" key="7">
    <source>
        <dbReference type="ARBA" id="ARBA00022679"/>
    </source>
</evidence>
<dbReference type="STRING" id="1300341.I595_2842"/>
<dbReference type="SUPFAM" id="SSF47384">
    <property type="entry name" value="Homodimeric domain of signal transducing histidine kinase"/>
    <property type="match status" value="1"/>
</dbReference>
<dbReference type="CDD" id="cd00130">
    <property type="entry name" value="PAS"/>
    <property type="match status" value="1"/>
</dbReference>